<evidence type="ECO:0000256" key="1">
    <source>
        <dbReference type="ARBA" id="ARBA00004651"/>
    </source>
</evidence>
<proteinExistence type="inferred from homology"/>
<sequence>MNMQGLTLIIVVSLLSLAFVFAFIRMVCGPSLPDRVVALDLMSTVAIGIIGIYAIATGEPVFLDVAIILALVAFLGTIAFSYYLIRISHRENAEER</sequence>
<evidence type="ECO:0000256" key="8">
    <source>
        <dbReference type="PIRNR" id="PIRNR028784"/>
    </source>
</evidence>
<dbReference type="GO" id="GO:0015385">
    <property type="term" value="F:sodium:proton antiporter activity"/>
    <property type="evidence" value="ECO:0007669"/>
    <property type="project" value="TreeGrafter"/>
</dbReference>
<evidence type="ECO:0000256" key="9">
    <source>
        <dbReference type="SAM" id="Phobius"/>
    </source>
</evidence>
<keyword evidence="8" id="KW-0406">Ion transport</keyword>
<keyword evidence="8" id="KW-0050">Antiport</keyword>
<dbReference type="Pfam" id="PF04066">
    <property type="entry name" value="MrpF_PhaF"/>
    <property type="match status" value="1"/>
</dbReference>
<evidence type="ECO:0000256" key="6">
    <source>
        <dbReference type="ARBA" id="ARBA00022989"/>
    </source>
</evidence>
<feature type="transmembrane region" description="Helical" evidence="9">
    <location>
        <begin position="62"/>
        <end position="85"/>
    </location>
</feature>
<evidence type="ECO:0000256" key="2">
    <source>
        <dbReference type="ARBA" id="ARBA00009212"/>
    </source>
</evidence>
<comment type="caution">
    <text evidence="10">The sequence shown here is derived from an EMBL/GenBank/DDBJ whole genome shotgun (WGS) entry which is preliminary data.</text>
</comment>
<dbReference type="InterPro" id="IPR007208">
    <property type="entry name" value="MrpF/PhaF-like"/>
</dbReference>
<keyword evidence="5 9" id="KW-0812">Transmembrane</keyword>
<evidence type="ECO:0000256" key="5">
    <source>
        <dbReference type="ARBA" id="ARBA00022692"/>
    </source>
</evidence>
<dbReference type="Proteomes" id="UP001144372">
    <property type="component" value="Unassembled WGS sequence"/>
</dbReference>
<comment type="similarity">
    <text evidence="2 8">Belongs to the CPA3 antiporters (TC 2.A.63) subunit F family.</text>
</comment>
<gene>
    <name evidence="10" type="primary">mrpF</name>
    <name evidence="10" type="ORF">DAMNIGENAA_36540</name>
</gene>
<comment type="subcellular location">
    <subcellularLocation>
        <location evidence="1 8">Cell membrane</location>
        <topology evidence="1 8">Multi-pass membrane protein</topology>
    </subcellularLocation>
</comment>
<name>A0A9W6FWL1_9BACT</name>
<feature type="transmembrane region" description="Helical" evidence="9">
    <location>
        <begin position="36"/>
        <end position="56"/>
    </location>
</feature>
<dbReference type="AlphaFoldDB" id="A0A9W6FWL1"/>
<dbReference type="PIRSF" id="PIRSF028784">
    <property type="entry name" value="MrpF"/>
    <property type="match status" value="1"/>
</dbReference>
<dbReference type="NCBIfam" id="NF009243">
    <property type="entry name" value="PRK12599.1-2"/>
    <property type="match status" value="1"/>
</dbReference>
<keyword evidence="3 8" id="KW-0813">Transport</keyword>
<dbReference type="PANTHER" id="PTHR34702:SF1">
    <property type="entry name" value="NA(+)_H(+) ANTIPORTER SUBUNIT F"/>
    <property type="match status" value="1"/>
</dbReference>
<evidence type="ECO:0000313" key="10">
    <source>
        <dbReference type="EMBL" id="GLI36221.1"/>
    </source>
</evidence>
<dbReference type="RefSeq" id="WP_281796456.1">
    <property type="nucleotide sequence ID" value="NZ_BSDR01000001.1"/>
</dbReference>
<protein>
    <submittedName>
        <fullName evidence="10">Cation:proton antiporter</fullName>
    </submittedName>
</protein>
<evidence type="ECO:0000256" key="4">
    <source>
        <dbReference type="ARBA" id="ARBA00022475"/>
    </source>
</evidence>
<evidence type="ECO:0000256" key="3">
    <source>
        <dbReference type="ARBA" id="ARBA00022448"/>
    </source>
</evidence>
<keyword evidence="4 8" id="KW-1003">Cell membrane</keyword>
<dbReference type="EMBL" id="BSDR01000001">
    <property type="protein sequence ID" value="GLI36221.1"/>
    <property type="molecule type" value="Genomic_DNA"/>
</dbReference>
<feature type="transmembrane region" description="Helical" evidence="9">
    <location>
        <begin position="6"/>
        <end position="24"/>
    </location>
</feature>
<dbReference type="GO" id="GO:0005886">
    <property type="term" value="C:plasma membrane"/>
    <property type="evidence" value="ECO:0007669"/>
    <property type="project" value="UniProtKB-SubCell"/>
</dbReference>
<accession>A0A9W6FWL1</accession>
<dbReference type="PANTHER" id="PTHR34702">
    <property type="entry name" value="NA(+)/H(+) ANTIPORTER SUBUNIT F1"/>
    <property type="match status" value="1"/>
</dbReference>
<keyword evidence="6 9" id="KW-1133">Transmembrane helix</keyword>
<keyword evidence="11" id="KW-1185">Reference proteome</keyword>
<evidence type="ECO:0000313" key="11">
    <source>
        <dbReference type="Proteomes" id="UP001144372"/>
    </source>
</evidence>
<organism evidence="10 11">
    <name type="scientific">Desulforhabdus amnigena</name>
    <dbReference type="NCBI Taxonomy" id="40218"/>
    <lineage>
        <taxon>Bacteria</taxon>
        <taxon>Pseudomonadati</taxon>
        <taxon>Thermodesulfobacteriota</taxon>
        <taxon>Syntrophobacteria</taxon>
        <taxon>Syntrophobacterales</taxon>
        <taxon>Syntrophobacteraceae</taxon>
        <taxon>Desulforhabdus</taxon>
    </lineage>
</organism>
<keyword evidence="7 8" id="KW-0472">Membrane</keyword>
<reference evidence="10" key="1">
    <citation type="submission" date="2022-12" db="EMBL/GenBank/DDBJ databases">
        <title>Reference genome sequencing for broad-spectrum identification of bacterial and archaeal isolates by mass spectrometry.</title>
        <authorList>
            <person name="Sekiguchi Y."/>
            <person name="Tourlousse D.M."/>
        </authorList>
    </citation>
    <scope>NUCLEOTIDE SEQUENCE</scope>
    <source>
        <strain evidence="10">ASRB1</strain>
    </source>
</reference>
<evidence type="ECO:0000256" key="7">
    <source>
        <dbReference type="ARBA" id="ARBA00023136"/>
    </source>
</evidence>